<dbReference type="EMBL" id="FWWZ01000001">
    <property type="protein sequence ID" value="SMC10028.1"/>
    <property type="molecule type" value="Genomic_DNA"/>
</dbReference>
<keyword evidence="4" id="KW-0444">Lipid biosynthesis</keyword>
<evidence type="ECO:0000313" key="11">
    <source>
        <dbReference type="EMBL" id="SMC10028.1"/>
    </source>
</evidence>
<name>A0A1W1WUN4_9BACT</name>
<keyword evidence="7" id="KW-0808">Transferase</keyword>
<keyword evidence="8" id="KW-0443">Lipid metabolism</keyword>
<evidence type="ECO:0000256" key="2">
    <source>
        <dbReference type="ARBA" id="ARBA00012687"/>
    </source>
</evidence>
<dbReference type="EC" id="2.4.1.182" evidence="2 10"/>
<keyword evidence="5" id="KW-0441">Lipid A biosynthesis</keyword>
<dbReference type="STRING" id="1069081.SAMN05660197_1859"/>
<evidence type="ECO:0000313" key="12">
    <source>
        <dbReference type="Proteomes" id="UP000192602"/>
    </source>
</evidence>
<keyword evidence="12" id="KW-1185">Reference proteome</keyword>
<evidence type="ECO:0000256" key="4">
    <source>
        <dbReference type="ARBA" id="ARBA00022516"/>
    </source>
</evidence>
<evidence type="ECO:0000256" key="8">
    <source>
        <dbReference type="ARBA" id="ARBA00023098"/>
    </source>
</evidence>
<evidence type="ECO:0000256" key="3">
    <source>
        <dbReference type="ARBA" id="ARBA00020902"/>
    </source>
</evidence>
<dbReference type="GO" id="GO:0016020">
    <property type="term" value="C:membrane"/>
    <property type="evidence" value="ECO:0007669"/>
    <property type="project" value="GOC"/>
</dbReference>
<dbReference type="RefSeq" id="WP_084276404.1">
    <property type="nucleotide sequence ID" value="NZ_AP026671.1"/>
</dbReference>
<evidence type="ECO:0000256" key="6">
    <source>
        <dbReference type="ARBA" id="ARBA00022676"/>
    </source>
</evidence>
<evidence type="ECO:0000256" key="1">
    <source>
        <dbReference type="ARBA" id="ARBA00002056"/>
    </source>
</evidence>
<evidence type="ECO:0000256" key="9">
    <source>
        <dbReference type="ARBA" id="ARBA00048975"/>
    </source>
</evidence>
<gene>
    <name evidence="11" type="ORF">SAMN05660197_1859</name>
</gene>
<dbReference type="GO" id="GO:0009245">
    <property type="term" value="P:lipid A biosynthetic process"/>
    <property type="evidence" value="ECO:0007669"/>
    <property type="project" value="UniProtKB-UniRule"/>
</dbReference>
<organism evidence="11 12">
    <name type="scientific">Nitratiruptor tergarcus DSM 16512</name>
    <dbReference type="NCBI Taxonomy" id="1069081"/>
    <lineage>
        <taxon>Bacteria</taxon>
        <taxon>Pseudomonadati</taxon>
        <taxon>Campylobacterota</taxon>
        <taxon>Epsilonproteobacteria</taxon>
        <taxon>Nautiliales</taxon>
        <taxon>Nitratiruptoraceae</taxon>
        <taxon>Nitratiruptor</taxon>
    </lineage>
</organism>
<proteinExistence type="predicted"/>
<keyword evidence="6" id="KW-0328">Glycosyltransferase</keyword>
<dbReference type="Pfam" id="PF02684">
    <property type="entry name" value="LpxB"/>
    <property type="match status" value="1"/>
</dbReference>
<dbReference type="AlphaFoldDB" id="A0A1W1WUN4"/>
<evidence type="ECO:0000256" key="5">
    <source>
        <dbReference type="ARBA" id="ARBA00022556"/>
    </source>
</evidence>
<dbReference type="PANTHER" id="PTHR30372:SF4">
    <property type="entry name" value="LIPID-A-DISACCHARIDE SYNTHASE, MITOCHONDRIAL-RELATED"/>
    <property type="match status" value="1"/>
</dbReference>
<dbReference type="OrthoDB" id="9801642at2"/>
<comment type="catalytic activity">
    <reaction evidence="9">
        <text>a lipid X + a UDP-2-N,3-O-bis[(3R)-3-hydroxyacyl]-alpha-D-glucosamine = a lipid A disaccharide + UDP + H(+)</text>
        <dbReference type="Rhea" id="RHEA:67828"/>
        <dbReference type="ChEBI" id="CHEBI:15378"/>
        <dbReference type="ChEBI" id="CHEBI:58223"/>
        <dbReference type="ChEBI" id="CHEBI:137748"/>
        <dbReference type="ChEBI" id="CHEBI:176338"/>
        <dbReference type="ChEBI" id="CHEBI:176343"/>
        <dbReference type="EC" id="2.4.1.182"/>
    </reaction>
</comment>
<evidence type="ECO:0000256" key="10">
    <source>
        <dbReference type="NCBIfam" id="TIGR00215"/>
    </source>
</evidence>
<dbReference type="PANTHER" id="PTHR30372">
    <property type="entry name" value="LIPID-A-DISACCHARIDE SYNTHASE"/>
    <property type="match status" value="1"/>
</dbReference>
<comment type="function">
    <text evidence="1">Condensation of UDP-2,3-diacylglucosamine and 2,3-diacylglucosamine-1-phosphate to form lipid A disaccharide, a precursor of lipid A, a phosphorylated glycolipid that anchors the lipopolysaccharide to the outer membrane of the cell.</text>
</comment>
<accession>A0A1W1WUN4</accession>
<dbReference type="SUPFAM" id="SSF53756">
    <property type="entry name" value="UDP-Glycosyltransferase/glycogen phosphorylase"/>
    <property type="match status" value="1"/>
</dbReference>
<dbReference type="GO" id="GO:0008915">
    <property type="term" value="F:lipid-A-disaccharide synthase activity"/>
    <property type="evidence" value="ECO:0007669"/>
    <property type="project" value="UniProtKB-UniRule"/>
</dbReference>
<evidence type="ECO:0000256" key="7">
    <source>
        <dbReference type="ARBA" id="ARBA00022679"/>
    </source>
</evidence>
<dbReference type="NCBIfam" id="TIGR00215">
    <property type="entry name" value="lpxB"/>
    <property type="match status" value="1"/>
</dbReference>
<protein>
    <recommendedName>
        <fullName evidence="3 10">Lipid-A-disaccharide synthase</fullName>
        <ecNumber evidence="2 10">2.4.1.182</ecNumber>
    </recommendedName>
</protein>
<dbReference type="InterPro" id="IPR003835">
    <property type="entry name" value="Glyco_trans_19"/>
</dbReference>
<sequence>MKIAISAFEKSANLHLRYLLPHLKYKPIGIFDKSLGDPLVDLQELAVMGFVDAAKKLPFFLQLKKEMVKLAKEADKVLLIDASGFNLPLAKAIKKEYPNKEIIYYILPQAWAWRRGRIKTIEKYVDKALSILPFEKKYYSPNYNIKYVGHPLLDEIKTFKETPTKSDKVVFMPGSRRAEIQSLMPIFKEVRKAIDKEALLVIPQNFDLTIYGDISDFTVTHDAHKALYEAEFGFICSGTATLEASLIGTPLALCYIAKPLDYFLAKQFAKIDRAGLANIMLGDMHPEFLQESVTKENLLQAYKNANPKEFLQKSKKLRQYLAHGSAAEAAREINA</sequence>
<reference evidence="12" key="1">
    <citation type="submission" date="2017-04" db="EMBL/GenBank/DDBJ databases">
        <authorList>
            <person name="Varghese N."/>
            <person name="Submissions S."/>
        </authorList>
    </citation>
    <scope>NUCLEOTIDE SEQUENCE [LARGE SCALE GENOMIC DNA]</scope>
    <source>
        <strain evidence="12">DSM 16512</strain>
    </source>
</reference>
<dbReference type="Proteomes" id="UP000192602">
    <property type="component" value="Unassembled WGS sequence"/>
</dbReference>
<dbReference type="GO" id="GO:0005543">
    <property type="term" value="F:phospholipid binding"/>
    <property type="evidence" value="ECO:0007669"/>
    <property type="project" value="TreeGrafter"/>
</dbReference>